<dbReference type="EMBL" id="JABCKV010000126">
    <property type="protein sequence ID" value="KAG5643228.1"/>
    <property type="molecule type" value="Genomic_DNA"/>
</dbReference>
<organism evidence="2 3">
    <name type="scientific">Asterophora parasitica</name>
    <dbReference type="NCBI Taxonomy" id="117018"/>
    <lineage>
        <taxon>Eukaryota</taxon>
        <taxon>Fungi</taxon>
        <taxon>Dikarya</taxon>
        <taxon>Basidiomycota</taxon>
        <taxon>Agaricomycotina</taxon>
        <taxon>Agaricomycetes</taxon>
        <taxon>Agaricomycetidae</taxon>
        <taxon>Agaricales</taxon>
        <taxon>Tricholomatineae</taxon>
        <taxon>Lyophyllaceae</taxon>
        <taxon>Asterophora</taxon>
    </lineage>
</organism>
<dbReference type="InterPro" id="IPR033468">
    <property type="entry name" value="Metaxin_GST"/>
</dbReference>
<keyword evidence="3" id="KW-1185">Reference proteome</keyword>
<sequence length="259" mass="27995">MLATRPAVPVPRTPFTAPTLWILPPHAADGPLSADVECLKWQAYLALRQISNIHLRTDIHPDGALDARLPNLHAGPGSLLAAHHIPQWADQQRPAPADPLEGYPDEPARDESRAWVALLEGTVHAALLAAAPQPSYISSLLGLNAPPTPPLHAILTPPPPPLTGLASLFPPYGARISTENVFAAYRDAIASLSDRLGTDKWFLASSGPTPLDALAFAYLHCIVVSQNSVLRAEVTRRVNLVAWEWRVRELVRAAFVVPN</sequence>
<name>A0A9P7KAD2_9AGAR</name>
<proteinExistence type="predicted"/>
<evidence type="ECO:0000313" key="2">
    <source>
        <dbReference type="EMBL" id="KAG5643228.1"/>
    </source>
</evidence>
<dbReference type="AlphaFoldDB" id="A0A9P7KAD2"/>
<reference evidence="2" key="1">
    <citation type="submission" date="2020-07" db="EMBL/GenBank/DDBJ databases">
        <authorList>
            <person name="Nieuwenhuis M."/>
            <person name="Van De Peppel L.J.J."/>
        </authorList>
    </citation>
    <scope>NUCLEOTIDE SEQUENCE</scope>
    <source>
        <strain evidence="2">AP01</strain>
        <tissue evidence="2">Mycelium</tissue>
    </source>
</reference>
<reference evidence="2" key="2">
    <citation type="submission" date="2021-10" db="EMBL/GenBank/DDBJ databases">
        <title>Phylogenomics reveals ancestral predisposition of the termite-cultivated fungus Termitomyces towards a domesticated lifestyle.</title>
        <authorList>
            <person name="Auxier B."/>
            <person name="Grum-Grzhimaylo A."/>
            <person name="Cardenas M.E."/>
            <person name="Lodge J.D."/>
            <person name="Laessoe T."/>
            <person name="Pedersen O."/>
            <person name="Smith M.E."/>
            <person name="Kuyper T.W."/>
            <person name="Franco-Molano E.A."/>
            <person name="Baroni T.J."/>
            <person name="Aanen D.K."/>
        </authorList>
    </citation>
    <scope>NUCLEOTIDE SEQUENCE</scope>
    <source>
        <strain evidence="2">AP01</strain>
        <tissue evidence="2">Mycelium</tissue>
    </source>
</reference>
<comment type="caution">
    <text evidence="2">The sequence shown here is derived from an EMBL/GenBank/DDBJ whole genome shotgun (WGS) entry which is preliminary data.</text>
</comment>
<evidence type="ECO:0000259" key="1">
    <source>
        <dbReference type="Pfam" id="PF17171"/>
    </source>
</evidence>
<evidence type="ECO:0000313" key="3">
    <source>
        <dbReference type="Proteomes" id="UP000775547"/>
    </source>
</evidence>
<dbReference type="OrthoDB" id="198787at2759"/>
<dbReference type="Proteomes" id="UP000775547">
    <property type="component" value="Unassembled WGS sequence"/>
</dbReference>
<accession>A0A9P7KAD2</accession>
<feature type="domain" description="Metaxin glutathione S-transferase" evidence="1">
    <location>
        <begin position="186"/>
        <end position="247"/>
    </location>
</feature>
<dbReference type="Pfam" id="PF17171">
    <property type="entry name" value="GST_C_6"/>
    <property type="match status" value="1"/>
</dbReference>
<protein>
    <recommendedName>
        <fullName evidence="1">Metaxin glutathione S-transferase domain-containing protein</fullName>
    </recommendedName>
</protein>
<gene>
    <name evidence="2" type="ORF">DXG03_001312</name>
</gene>